<dbReference type="Proteomes" id="UP001597186">
    <property type="component" value="Unassembled WGS sequence"/>
</dbReference>
<comment type="caution">
    <text evidence="2">The sequence shown here is derived from an EMBL/GenBank/DDBJ whole genome shotgun (WGS) entry which is preliminary data.</text>
</comment>
<dbReference type="PROSITE" id="PS51257">
    <property type="entry name" value="PROKAR_LIPOPROTEIN"/>
    <property type="match status" value="1"/>
</dbReference>
<name>A0ABW4EDI5_9RHOB</name>
<evidence type="ECO:0000313" key="2">
    <source>
        <dbReference type="EMBL" id="MFD1508379.1"/>
    </source>
</evidence>
<evidence type="ECO:0008006" key="4">
    <source>
        <dbReference type="Google" id="ProtNLM"/>
    </source>
</evidence>
<sequence length="67" mass="6469">MQIKPVLFTFLAVGALAACGDTAVEQSLLGAGAGAAGAAVLNTNVAGGALVGAVGNVAYCQQYPSRC</sequence>
<feature type="chain" id="PRO_5045811665" description="Lipoprotein" evidence="1">
    <location>
        <begin position="18"/>
        <end position="67"/>
    </location>
</feature>
<evidence type="ECO:0000313" key="3">
    <source>
        <dbReference type="Proteomes" id="UP001597186"/>
    </source>
</evidence>
<evidence type="ECO:0000256" key="1">
    <source>
        <dbReference type="SAM" id="SignalP"/>
    </source>
</evidence>
<organism evidence="2 3">
    <name type="scientific">Lacimonas salitolerans</name>
    <dbReference type="NCBI Taxonomy" id="1323750"/>
    <lineage>
        <taxon>Bacteria</taxon>
        <taxon>Pseudomonadati</taxon>
        <taxon>Pseudomonadota</taxon>
        <taxon>Alphaproteobacteria</taxon>
        <taxon>Rhodobacterales</taxon>
        <taxon>Paracoccaceae</taxon>
        <taxon>Lacimonas</taxon>
    </lineage>
</organism>
<keyword evidence="1" id="KW-0732">Signal</keyword>
<reference evidence="3" key="1">
    <citation type="journal article" date="2019" name="Int. J. Syst. Evol. Microbiol.">
        <title>The Global Catalogue of Microorganisms (GCM) 10K type strain sequencing project: providing services to taxonomists for standard genome sequencing and annotation.</title>
        <authorList>
            <consortium name="The Broad Institute Genomics Platform"/>
            <consortium name="The Broad Institute Genome Sequencing Center for Infectious Disease"/>
            <person name="Wu L."/>
            <person name="Ma J."/>
        </authorList>
    </citation>
    <scope>NUCLEOTIDE SEQUENCE [LARGE SCALE GENOMIC DNA]</scope>
    <source>
        <strain evidence="3">CGMCC 1.12477</strain>
    </source>
</reference>
<dbReference type="RefSeq" id="WP_379912939.1">
    <property type="nucleotide sequence ID" value="NZ_JBHUDD010000027.1"/>
</dbReference>
<feature type="signal peptide" evidence="1">
    <location>
        <begin position="1"/>
        <end position="17"/>
    </location>
</feature>
<keyword evidence="3" id="KW-1185">Reference proteome</keyword>
<protein>
    <recommendedName>
        <fullName evidence="4">Lipoprotein</fullName>
    </recommendedName>
</protein>
<accession>A0ABW4EDI5</accession>
<dbReference type="EMBL" id="JBHUDD010000027">
    <property type="protein sequence ID" value="MFD1508379.1"/>
    <property type="molecule type" value="Genomic_DNA"/>
</dbReference>
<gene>
    <name evidence="2" type="ORF">ACFTOW_03055</name>
</gene>
<proteinExistence type="predicted"/>